<comment type="similarity">
    <text evidence="3">Belongs to the bombesin/neuromedin-B/ranatensin family.</text>
</comment>
<dbReference type="Proteomes" id="UP000694546">
    <property type="component" value="Chromosome 19"/>
</dbReference>
<dbReference type="Pfam" id="PF02044">
    <property type="entry name" value="Bombesin"/>
    <property type="match status" value="1"/>
</dbReference>
<keyword evidence="8" id="KW-0027">Amidation</keyword>
<feature type="region of interest" description="Disordered" evidence="10">
    <location>
        <begin position="78"/>
        <end position="140"/>
    </location>
</feature>
<dbReference type="GO" id="GO:0005184">
    <property type="term" value="F:neuropeptide hormone activity"/>
    <property type="evidence" value="ECO:0007669"/>
    <property type="project" value="TreeGrafter"/>
</dbReference>
<gene>
    <name evidence="11" type="primary">grp</name>
</gene>
<evidence type="ECO:0000256" key="9">
    <source>
        <dbReference type="ARBA" id="ARBA00023329"/>
    </source>
</evidence>
<keyword evidence="12" id="KW-1185">Reference proteome</keyword>
<evidence type="ECO:0000256" key="3">
    <source>
        <dbReference type="ARBA" id="ARBA00010012"/>
    </source>
</evidence>
<evidence type="ECO:0000313" key="12">
    <source>
        <dbReference type="Proteomes" id="UP000694546"/>
    </source>
</evidence>
<evidence type="ECO:0000256" key="10">
    <source>
        <dbReference type="SAM" id="MobiDB-lite"/>
    </source>
</evidence>
<proteinExistence type="inferred from homology"/>
<reference evidence="11" key="2">
    <citation type="submission" date="2025-09" db="UniProtKB">
        <authorList>
            <consortium name="Ensembl"/>
        </authorList>
    </citation>
    <scope>IDENTIFICATION</scope>
</reference>
<keyword evidence="5" id="KW-0964">Secreted</keyword>
<dbReference type="AlphaFoldDB" id="A0A8C5B2G7"/>
<keyword evidence="6" id="KW-0165">Cleavage on pair of basic residues</keyword>
<evidence type="ECO:0000256" key="8">
    <source>
        <dbReference type="ARBA" id="ARBA00022815"/>
    </source>
</evidence>
<dbReference type="GO" id="GO:0031410">
    <property type="term" value="C:cytoplasmic vesicle"/>
    <property type="evidence" value="ECO:0007669"/>
    <property type="project" value="UniProtKB-SubCell"/>
</dbReference>
<evidence type="ECO:0000313" key="11">
    <source>
        <dbReference type="Ensembl" id="ENSGMOP00000040227.1"/>
    </source>
</evidence>
<evidence type="ECO:0000256" key="6">
    <source>
        <dbReference type="ARBA" id="ARBA00022685"/>
    </source>
</evidence>
<dbReference type="InterPro" id="IPR000874">
    <property type="entry name" value="Bombesin"/>
</dbReference>
<protein>
    <recommendedName>
        <fullName evidence="4">Gastrin-releasing peptide</fullName>
    </recommendedName>
</protein>
<evidence type="ECO:0000256" key="2">
    <source>
        <dbReference type="ARBA" id="ARBA00004613"/>
    </source>
</evidence>
<keyword evidence="7" id="KW-0732">Signal</keyword>
<feature type="compositionally biased region" description="Basic and acidic residues" evidence="10">
    <location>
        <begin position="128"/>
        <end position="140"/>
    </location>
</feature>
<dbReference type="GeneTree" id="ENSGT00650000094838"/>
<dbReference type="GO" id="GO:0005615">
    <property type="term" value="C:extracellular space"/>
    <property type="evidence" value="ECO:0007669"/>
    <property type="project" value="TreeGrafter"/>
</dbReference>
<dbReference type="PANTHER" id="PTHR16866">
    <property type="entry name" value="GASTRIN-RELEASING PEPTIDE"/>
    <property type="match status" value="1"/>
</dbReference>
<dbReference type="Ensembl" id="ENSGMOT00000042344.1">
    <property type="protein sequence ID" value="ENSGMOP00000040227.1"/>
    <property type="gene ID" value="ENSGMOG00000003031.2"/>
</dbReference>
<evidence type="ECO:0000256" key="1">
    <source>
        <dbReference type="ARBA" id="ARBA00004263"/>
    </source>
</evidence>
<name>A0A8C5B2G7_GADMO</name>
<evidence type="ECO:0000256" key="7">
    <source>
        <dbReference type="ARBA" id="ARBA00022729"/>
    </source>
</evidence>
<comment type="subcellular location">
    <subcellularLocation>
        <location evidence="1">Cytoplasmic vesicle</location>
        <location evidence="1">Secretory vesicle lumen</location>
    </subcellularLocation>
    <subcellularLocation>
        <location evidence="2">Secreted</location>
    </subcellularLocation>
</comment>
<evidence type="ECO:0000256" key="5">
    <source>
        <dbReference type="ARBA" id="ARBA00022525"/>
    </source>
</evidence>
<reference evidence="11" key="1">
    <citation type="submission" date="2025-08" db="UniProtKB">
        <authorList>
            <consortium name="Ensembl"/>
        </authorList>
    </citation>
    <scope>IDENTIFICATION</scope>
</reference>
<dbReference type="PANTHER" id="PTHR16866:SF2">
    <property type="entry name" value="GASTRIN-RELEASING PEPTIDE"/>
    <property type="match status" value="1"/>
</dbReference>
<accession>A0A8C5B2G7</accession>
<dbReference type="GO" id="GO:0007218">
    <property type="term" value="P:neuropeptide signaling pathway"/>
    <property type="evidence" value="ECO:0007669"/>
    <property type="project" value="InterPro"/>
</dbReference>
<keyword evidence="9" id="KW-0968">Cytoplasmic vesicle</keyword>
<sequence>MHCGTFFIFFYYKMGDECVSFSWTYRQLLPMLLILGTFSCMGQCSQSPPALLSKSYPRGNHWAVGHLMGRKSVEMLPEPPVYEQDGDDPLTSLERRETPLEQPQYPSKLDRDVFGSSPANRRLQGPHGADRRHLERTRSREEVRVKPLREVKGFNQMFYKTDKLVYFIVT</sequence>
<organism evidence="11 12">
    <name type="scientific">Gadus morhua</name>
    <name type="common">Atlantic cod</name>
    <dbReference type="NCBI Taxonomy" id="8049"/>
    <lineage>
        <taxon>Eukaryota</taxon>
        <taxon>Metazoa</taxon>
        <taxon>Chordata</taxon>
        <taxon>Craniata</taxon>
        <taxon>Vertebrata</taxon>
        <taxon>Euteleostomi</taxon>
        <taxon>Actinopterygii</taxon>
        <taxon>Neopterygii</taxon>
        <taxon>Teleostei</taxon>
        <taxon>Neoteleostei</taxon>
        <taxon>Acanthomorphata</taxon>
        <taxon>Zeiogadaria</taxon>
        <taxon>Gadariae</taxon>
        <taxon>Gadiformes</taxon>
        <taxon>Gadoidei</taxon>
        <taxon>Gadidae</taxon>
        <taxon>Gadus</taxon>
    </lineage>
</organism>
<dbReference type="PROSITE" id="PS00257">
    <property type="entry name" value="BOMBESIN"/>
    <property type="match status" value="1"/>
</dbReference>
<evidence type="ECO:0000256" key="4">
    <source>
        <dbReference type="ARBA" id="ARBA00016270"/>
    </source>
</evidence>